<keyword evidence="2" id="KW-1185">Reference proteome</keyword>
<name>A0A3L8S439_CHLGU</name>
<dbReference type="EMBL" id="QUSF01000064">
    <property type="protein sequence ID" value="RLV97017.1"/>
    <property type="molecule type" value="Genomic_DNA"/>
</dbReference>
<accession>A0A3L8S439</accession>
<sequence>MASNLLKVSLFIVNKEQLETKPQDKPRACATSQSYNKLHDTCGAHVDFKFHRRTRVDTGALQAPSWLASSAMPLGDLCTNEGSGDQVFDTDLKEYCRNLFFIQQLVGEDEDFTLRHLMCDREAISISKAILLGSDLKEELLGQKLRFWDPDIINIDSEEKRMDSTSTRPCSNLHHLKMVKEVESYLAFNGSHPDFSQPLQSIPTPHGPLPMWAAAGRELERKESINNKKEARHLHLYLHISSADTGASKSIVTCKAVQARPTRCFPGNSSWRHSETEPNTEGFLTRNEHGSFMLHITTGRQKVNEVVGSSFLGSCPYRHLEEMYLVNCIHSSNRKTTEDGNDIV</sequence>
<evidence type="ECO:0000313" key="1">
    <source>
        <dbReference type="EMBL" id="RLV97017.1"/>
    </source>
</evidence>
<organism evidence="1 2">
    <name type="scientific">Chloebia gouldiae</name>
    <name type="common">Gouldian finch</name>
    <name type="synonym">Erythrura gouldiae</name>
    <dbReference type="NCBI Taxonomy" id="44316"/>
    <lineage>
        <taxon>Eukaryota</taxon>
        <taxon>Metazoa</taxon>
        <taxon>Chordata</taxon>
        <taxon>Craniata</taxon>
        <taxon>Vertebrata</taxon>
        <taxon>Euteleostomi</taxon>
        <taxon>Archelosauria</taxon>
        <taxon>Archosauria</taxon>
        <taxon>Dinosauria</taxon>
        <taxon>Saurischia</taxon>
        <taxon>Theropoda</taxon>
        <taxon>Coelurosauria</taxon>
        <taxon>Aves</taxon>
        <taxon>Neognathae</taxon>
        <taxon>Neoaves</taxon>
        <taxon>Telluraves</taxon>
        <taxon>Australaves</taxon>
        <taxon>Passeriformes</taxon>
        <taxon>Passeroidea</taxon>
        <taxon>Passeridae</taxon>
        <taxon>Chloebia</taxon>
    </lineage>
</organism>
<reference evidence="1 2" key="1">
    <citation type="journal article" date="2018" name="Proc. R. Soc. B">
        <title>A non-coding region near Follistatin controls head colour polymorphism in the Gouldian finch.</title>
        <authorList>
            <person name="Toomey M.B."/>
            <person name="Marques C.I."/>
            <person name="Andrade P."/>
            <person name="Araujo P.M."/>
            <person name="Sabatino S."/>
            <person name="Gazda M.A."/>
            <person name="Afonso S."/>
            <person name="Lopes R.J."/>
            <person name="Corbo J.C."/>
            <person name="Carneiro M."/>
        </authorList>
    </citation>
    <scope>NUCLEOTIDE SEQUENCE [LARGE SCALE GENOMIC DNA]</scope>
    <source>
        <strain evidence="1">Red01</strain>
        <tissue evidence="1">Muscle</tissue>
    </source>
</reference>
<protein>
    <submittedName>
        <fullName evidence="1">Uncharacterized protein</fullName>
    </submittedName>
</protein>
<comment type="caution">
    <text evidence="1">The sequence shown here is derived from an EMBL/GenBank/DDBJ whole genome shotgun (WGS) entry which is preliminary data.</text>
</comment>
<gene>
    <name evidence="1" type="ORF">DV515_00012218</name>
</gene>
<dbReference type="AlphaFoldDB" id="A0A3L8S439"/>
<proteinExistence type="predicted"/>
<dbReference type="Proteomes" id="UP000276834">
    <property type="component" value="Unassembled WGS sequence"/>
</dbReference>
<evidence type="ECO:0000313" key="2">
    <source>
        <dbReference type="Proteomes" id="UP000276834"/>
    </source>
</evidence>